<feature type="domain" description="CopZ zinc binding" evidence="1">
    <location>
        <begin position="14"/>
        <end position="74"/>
    </location>
</feature>
<evidence type="ECO:0000259" key="1">
    <source>
        <dbReference type="Pfam" id="PF18423"/>
    </source>
</evidence>
<sequence>MGCCNNNYGLKKTMECPLCKASSEAVHYIVVETVLKKKIKNQVIPDSYYTCSNEDCDMVFFSEDHQQMFLTQDIDFSADFNKVIKTHDGCSGGCGGCGKGK</sequence>
<accession>A0A833HP11</accession>
<organism evidence="2 3">
    <name type="scientific">Alkaliphilus serpentinus</name>
    <dbReference type="NCBI Taxonomy" id="1482731"/>
    <lineage>
        <taxon>Bacteria</taxon>
        <taxon>Bacillati</taxon>
        <taxon>Bacillota</taxon>
        <taxon>Clostridia</taxon>
        <taxon>Peptostreptococcales</taxon>
        <taxon>Natronincolaceae</taxon>
        <taxon>Alkaliphilus</taxon>
    </lineage>
</organism>
<dbReference type="EMBL" id="WBZB01000022">
    <property type="protein sequence ID" value="KAB3530237.1"/>
    <property type="molecule type" value="Genomic_DNA"/>
</dbReference>
<evidence type="ECO:0000313" key="2">
    <source>
        <dbReference type="EMBL" id="KAB3530237.1"/>
    </source>
</evidence>
<gene>
    <name evidence="2" type="ORF">F8153_07410</name>
</gene>
<comment type="caution">
    <text evidence="2">The sequence shown here is derived from an EMBL/GenBank/DDBJ whole genome shotgun (WGS) entry which is preliminary data.</text>
</comment>
<dbReference type="Proteomes" id="UP000465601">
    <property type="component" value="Unassembled WGS sequence"/>
</dbReference>
<protein>
    <recommendedName>
        <fullName evidence="1">CopZ zinc binding domain-containing protein</fullName>
    </recommendedName>
</protein>
<name>A0A833HP11_9FIRM</name>
<dbReference type="AlphaFoldDB" id="A0A833HP11"/>
<dbReference type="InterPro" id="IPR040890">
    <property type="entry name" value="Znf_CopZ"/>
</dbReference>
<dbReference type="RefSeq" id="WP_151865722.1">
    <property type="nucleotide sequence ID" value="NZ_WBZB01000022.1"/>
</dbReference>
<dbReference type="OrthoDB" id="95698at2"/>
<keyword evidence="3" id="KW-1185">Reference proteome</keyword>
<dbReference type="Pfam" id="PF18423">
    <property type="entry name" value="zf_CopZ"/>
    <property type="match status" value="1"/>
</dbReference>
<proteinExistence type="predicted"/>
<evidence type="ECO:0000313" key="3">
    <source>
        <dbReference type="Proteomes" id="UP000465601"/>
    </source>
</evidence>
<dbReference type="Gene3D" id="2.20.25.270">
    <property type="match status" value="1"/>
</dbReference>
<reference evidence="2 3" key="1">
    <citation type="submission" date="2019-10" db="EMBL/GenBank/DDBJ databases">
        <title>Alkaliphilus serpentinus sp. nov. and Alkaliphilus pronyensis sp. nov., two novel anaerobic alkaliphilic species isolated from the serpentinized-hosted hydrothermal field of the Prony Bay (New Caledonia).</title>
        <authorList>
            <person name="Postec A."/>
        </authorList>
    </citation>
    <scope>NUCLEOTIDE SEQUENCE [LARGE SCALE GENOMIC DNA]</scope>
    <source>
        <strain evidence="2 3">LacT</strain>
    </source>
</reference>